<keyword evidence="10" id="KW-0476">Mercury</keyword>
<dbReference type="InterPro" id="IPR006121">
    <property type="entry name" value="HMA_dom"/>
</dbReference>
<evidence type="ECO:0000256" key="8">
    <source>
        <dbReference type="ARBA" id="ARBA00022692"/>
    </source>
</evidence>
<dbReference type="InterPro" id="IPR036163">
    <property type="entry name" value="HMA_dom_sf"/>
</dbReference>
<name>A0A916YJQ9_9BACT</name>
<comment type="function">
    <text evidence="14">Involved in mercury resistance. Probably transfers a mercuric ion from the periplasmic Hg(2+)-binding protein MerP to the cytoplasmic mercuric reductase MerA.</text>
</comment>
<evidence type="ECO:0000256" key="14">
    <source>
        <dbReference type="ARBA" id="ARBA00045720"/>
    </source>
</evidence>
<dbReference type="GO" id="GO:0005886">
    <property type="term" value="C:plasma membrane"/>
    <property type="evidence" value="ECO:0007669"/>
    <property type="project" value="UniProtKB-SubCell"/>
</dbReference>
<dbReference type="Proteomes" id="UP000609064">
    <property type="component" value="Unassembled WGS sequence"/>
</dbReference>
<evidence type="ECO:0000256" key="10">
    <source>
        <dbReference type="ARBA" id="ARBA00022914"/>
    </source>
</evidence>
<evidence type="ECO:0000256" key="9">
    <source>
        <dbReference type="ARBA" id="ARBA00022723"/>
    </source>
</evidence>
<feature type="transmembrane region" description="Helical" evidence="15">
    <location>
        <begin position="95"/>
        <end position="117"/>
    </location>
</feature>
<accession>A0A916YJQ9</accession>
<keyword evidence="12 15" id="KW-0472">Membrane</keyword>
<evidence type="ECO:0000256" key="15">
    <source>
        <dbReference type="SAM" id="Phobius"/>
    </source>
</evidence>
<gene>
    <name evidence="17" type="ORF">GCM10011514_09960</name>
</gene>
<dbReference type="PANTHER" id="PTHR46594">
    <property type="entry name" value="P-TYPE CATION-TRANSPORTING ATPASE"/>
    <property type="match status" value="1"/>
</dbReference>
<dbReference type="CDD" id="cd00371">
    <property type="entry name" value="HMA"/>
    <property type="match status" value="1"/>
</dbReference>
<dbReference type="FunFam" id="3.30.70.100:FF:000001">
    <property type="entry name" value="ATPase copper transporting beta"/>
    <property type="match status" value="1"/>
</dbReference>
<dbReference type="GO" id="GO:0046872">
    <property type="term" value="F:metal ion binding"/>
    <property type="evidence" value="ECO:0007669"/>
    <property type="project" value="UniProtKB-KW"/>
</dbReference>
<keyword evidence="18" id="KW-1185">Reference proteome</keyword>
<reference evidence="17" key="2">
    <citation type="submission" date="2020-09" db="EMBL/GenBank/DDBJ databases">
        <authorList>
            <person name="Sun Q."/>
            <person name="Zhou Y."/>
        </authorList>
    </citation>
    <scope>NUCLEOTIDE SEQUENCE</scope>
    <source>
        <strain evidence="17">CGMCC 1.15958</strain>
    </source>
</reference>
<keyword evidence="9" id="KW-0479">Metal-binding</keyword>
<evidence type="ECO:0000256" key="5">
    <source>
        <dbReference type="ARBA" id="ARBA00022466"/>
    </source>
</evidence>
<keyword evidence="7" id="KW-0997">Cell inner membrane</keyword>
<dbReference type="InterPro" id="IPR001802">
    <property type="entry name" value="MerP/CopZ"/>
</dbReference>
<dbReference type="Pfam" id="PF02411">
    <property type="entry name" value="MerT"/>
    <property type="match status" value="1"/>
</dbReference>
<evidence type="ECO:0000259" key="16">
    <source>
        <dbReference type="PROSITE" id="PS50846"/>
    </source>
</evidence>
<keyword evidence="5" id="KW-0475">Mercuric resistance</keyword>
<comment type="similarity">
    <text evidence="2">Belongs to the MerT family.</text>
</comment>
<evidence type="ECO:0000313" key="17">
    <source>
        <dbReference type="EMBL" id="GGD47950.1"/>
    </source>
</evidence>
<evidence type="ECO:0000256" key="6">
    <source>
        <dbReference type="ARBA" id="ARBA00022475"/>
    </source>
</evidence>
<evidence type="ECO:0000256" key="7">
    <source>
        <dbReference type="ARBA" id="ARBA00022519"/>
    </source>
</evidence>
<dbReference type="Gene3D" id="1.10.287.910">
    <property type="entry name" value="bacterial mercury transporter, merf"/>
    <property type="match status" value="1"/>
</dbReference>
<evidence type="ECO:0000313" key="18">
    <source>
        <dbReference type="Proteomes" id="UP000609064"/>
    </source>
</evidence>
<comment type="subcellular location">
    <subcellularLocation>
        <location evidence="1">Cell inner membrane</location>
        <topology evidence="1">Multi-pass membrane protein</topology>
    </subcellularLocation>
</comment>
<dbReference type="Pfam" id="PF00403">
    <property type="entry name" value="HMA"/>
    <property type="match status" value="1"/>
</dbReference>
<feature type="transmembrane region" description="Helical" evidence="15">
    <location>
        <begin position="12"/>
        <end position="40"/>
    </location>
</feature>
<dbReference type="PROSITE" id="PS01047">
    <property type="entry name" value="HMA_1"/>
    <property type="match status" value="1"/>
</dbReference>
<dbReference type="PRINTS" id="PR00946">
    <property type="entry name" value="HGSCAVENGER"/>
</dbReference>
<dbReference type="NCBIfam" id="NF033556">
    <property type="entry name" value="MerTP_fusion"/>
    <property type="match status" value="1"/>
</dbReference>
<dbReference type="EMBL" id="BMKK01000002">
    <property type="protein sequence ID" value="GGD47950.1"/>
    <property type="molecule type" value="Genomic_DNA"/>
</dbReference>
<evidence type="ECO:0000256" key="3">
    <source>
        <dbReference type="ARBA" id="ARBA00017053"/>
    </source>
</evidence>
<dbReference type="AlphaFoldDB" id="A0A916YJQ9"/>
<feature type="transmembrane region" description="Helical" evidence="15">
    <location>
        <begin position="46"/>
        <end position="63"/>
    </location>
</feature>
<dbReference type="SUPFAM" id="SSF55008">
    <property type="entry name" value="HMA, heavy metal-associated domain"/>
    <property type="match status" value="1"/>
</dbReference>
<protein>
    <recommendedName>
        <fullName evidence="3">Mercuric transport protein MerT</fullName>
    </recommendedName>
    <alternativeName>
        <fullName evidence="13">Mercury ion transport protein</fullName>
    </alternativeName>
</protein>
<dbReference type="PANTHER" id="PTHR46594:SF4">
    <property type="entry name" value="P-TYPE CATION-TRANSPORTING ATPASE"/>
    <property type="match status" value="1"/>
</dbReference>
<keyword evidence="6" id="KW-1003">Cell membrane</keyword>
<keyword evidence="8 15" id="KW-0812">Transmembrane</keyword>
<dbReference type="InterPro" id="IPR003457">
    <property type="entry name" value="Transprt_MerT"/>
</dbReference>
<dbReference type="PROSITE" id="PS50846">
    <property type="entry name" value="HMA_2"/>
    <property type="match status" value="1"/>
</dbReference>
<evidence type="ECO:0000256" key="12">
    <source>
        <dbReference type="ARBA" id="ARBA00023136"/>
    </source>
</evidence>
<dbReference type="Gene3D" id="3.30.70.100">
    <property type="match status" value="1"/>
</dbReference>
<dbReference type="RefSeq" id="WP_188764937.1">
    <property type="nucleotide sequence ID" value="NZ_BMKK01000002.1"/>
</dbReference>
<reference evidence="17" key="1">
    <citation type="journal article" date="2014" name="Int. J. Syst. Evol. Microbiol.">
        <title>Complete genome sequence of Corynebacterium casei LMG S-19264T (=DSM 44701T), isolated from a smear-ripened cheese.</title>
        <authorList>
            <consortium name="US DOE Joint Genome Institute (JGI-PGF)"/>
            <person name="Walter F."/>
            <person name="Albersmeier A."/>
            <person name="Kalinowski J."/>
            <person name="Ruckert C."/>
        </authorList>
    </citation>
    <scope>NUCLEOTIDE SEQUENCE</scope>
    <source>
        <strain evidence="17">CGMCC 1.15958</strain>
    </source>
</reference>
<sequence length="205" mass="22733">MKTNTSLQNLSIITALASSLCCIMPVFAILAGTTGIASTFSWLDPARPYFIGSTAFILGLAWYQKLKPQKQTSDKSLNCNCEIDSKVSFLQTKTFLTMITILSILLLSFPSYSHLFFQKPDNKVTINQAVKSQKIEFIISGMTCTGCEVHVKSEISKLKGIIIAQVSYEKGKAFVEFDNKKTNIKEITKAINSTGYKVVNHKNIL</sequence>
<evidence type="ECO:0000256" key="2">
    <source>
        <dbReference type="ARBA" id="ARBA00008224"/>
    </source>
</evidence>
<keyword evidence="4" id="KW-0813">Transport</keyword>
<organism evidence="17 18">
    <name type="scientific">Emticicia aquatilis</name>
    <dbReference type="NCBI Taxonomy" id="1537369"/>
    <lineage>
        <taxon>Bacteria</taxon>
        <taxon>Pseudomonadati</taxon>
        <taxon>Bacteroidota</taxon>
        <taxon>Cytophagia</taxon>
        <taxon>Cytophagales</taxon>
        <taxon>Leadbetterellaceae</taxon>
        <taxon>Emticicia</taxon>
    </lineage>
</organism>
<evidence type="ECO:0000256" key="1">
    <source>
        <dbReference type="ARBA" id="ARBA00004429"/>
    </source>
</evidence>
<proteinExistence type="inferred from homology"/>
<dbReference type="GO" id="GO:0015097">
    <property type="term" value="F:mercury ion transmembrane transporter activity"/>
    <property type="evidence" value="ECO:0007669"/>
    <property type="project" value="InterPro"/>
</dbReference>
<evidence type="ECO:0000256" key="11">
    <source>
        <dbReference type="ARBA" id="ARBA00022989"/>
    </source>
</evidence>
<evidence type="ECO:0000256" key="13">
    <source>
        <dbReference type="ARBA" id="ARBA00030934"/>
    </source>
</evidence>
<keyword evidence="11 15" id="KW-1133">Transmembrane helix</keyword>
<evidence type="ECO:0000256" key="4">
    <source>
        <dbReference type="ARBA" id="ARBA00022448"/>
    </source>
</evidence>
<dbReference type="InterPro" id="IPR017969">
    <property type="entry name" value="Heavy-metal-associated_CS"/>
</dbReference>
<comment type="caution">
    <text evidence="17">The sequence shown here is derived from an EMBL/GenBank/DDBJ whole genome shotgun (WGS) entry which is preliminary data.</text>
</comment>
<feature type="domain" description="HMA" evidence="16">
    <location>
        <begin position="133"/>
        <end position="199"/>
    </location>
</feature>